<dbReference type="RefSeq" id="WP_111356207.1">
    <property type="nucleotide sequence ID" value="NZ_NHSK01000077.1"/>
</dbReference>
<evidence type="ECO:0000313" key="1">
    <source>
        <dbReference type="EMBL" id="RAI40520.1"/>
    </source>
</evidence>
<proteinExistence type="predicted"/>
<organism evidence="1 2">
    <name type="scientific">Rhodoplanes elegans</name>
    <dbReference type="NCBI Taxonomy" id="29408"/>
    <lineage>
        <taxon>Bacteria</taxon>
        <taxon>Pseudomonadati</taxon>
        <taxon>Pseudomonadota</taxon>
        <taxon>Alphaproteobacteria</taxon>
        <taxon>Hyphomicrobiales</taxon>
        <taxon>Nitrobacteraceae</taxon>
        <taxon>Rhodoplanes</taxon>
    </lineage>
</organism>
<keyword evidence="2" id="KW-1185">Reference proteome</keyword>
<accession>A0A327KNQ5</accession>
<comment type="caution">
    <text evidence="1">The sequence shown here is derived from an EMBL/GenBank/DDBJ whole genome shotgun (WGS) entry which is preliminary data.</text>
</comment>
<sequence length="206" mass="22124">MTHQQVATVSPSGRSIELVERAVGDVAAITARLTRAIEYAGYGIDPDRELIPALTAARQLQTDGVPDRIGAWLNKARVPATDDEIAKHLALLVAAFPHAGRDHDLALYGRLLAEDVRATQPTVGALSAAVRTLRTTREWLPAIAAVLAEVAVQESKLRVATHSLARLDKVVEQASAALPELEKRAGARRRRAIAPFEKPASNEAAQ</sequence>
<gene>
    <name evidence="1" type="ORF">CH338_05905</name>
</gene>
<evidence type="ECO:0000313" key="2">
    <source>
        <dbReference type="Proteomes" id="UP000248863"/>
    </source>
</evidence>
<reference evidence="1 2" key="1">
    <citation type="submission" date="2017-07" db="EMBL/GenBank/DDBJ databases">
        <title>Draft Genome Sequences of Select Purple Nonsulfur Bacteria.</title>
        <authorList>
            <person name="Lasarre B."/>
            <person name="Mckinlay J.B."/>
        </authorList>
    </citation>
    <scope>NUCLEOTIDE SEQUENCE [LARGE SCALE GENOMIC DNA]</scope>
    <source>
        <strain evidence="1 2">DSM 11907</strain>
    </source>
</reference>
<dbReference type="EMBL" id="NPEU01000039">
    <property type="protein sequence ID" value="RAI40520.1"/>
    <property type="molecule type" value="Genomic_DNA"/>
</dbReference>
<name>A0A327KNQ5_9BRAD</name>
<protein>
    <submittedName>
        <fullName evidence="1">Uncharacterized protein</fullName>
    </submittedName>
</protein>
<dbReference type="AlphaFoldDB" id="A0A327KNQ5"/>
<dbReference type="Proteomes" id="UP000248863">
    <property type="component" value="Unassembled WGS sequence"/>
</dbReference>